<gene>
    <name evidence="5" type="ORF">EAH77_04285</name>
</gene>
<keyword evidence="1" id="KW-0378">Hydrolase</keyword>
<evidence type="ECO:0000256" key="3">
    <source>
        <dbReference type="PIRSR" id="PIRSR613078-2"/>
    </source>
</evidence>
<comment type="caution">
    <text evidence="5">The sequence shown here is derived from an EMBL/GenBank/DDBJ whole genome shotgun (WGS) entry which is preliminary data.</text>
</comment>
<dbReference type="PANTHER" id="PTHR46517">
    <property type="entry name" value="FRUCTOSE-2,6-BISPHOSPHATASE TIGAR"/>
    <property type="match status" value="1"/>
</dbReference>
<accession>A0A502GPJ2</accession>
<dbReference type="GO" id="GO:0004331">
    <property type="term" value="F:fructose-2,6-bisphosphate 2-phosphatase activity"/>
    <property type="evidence" value="ECO:0007669"/>
    <property type="project" value="TreeGrafter"/>
</dbReference>
<evidence type="ECO:0000256" key="2">
    <source>
        <dbReference type="PIRSR" id="PIRSR613078-1"/>
    </source>
</evidence>
<keyword evidence="4" id="KW-0732">Signal</keyword>
<dbReference type="EMBL" id="RCZD01000002">
    <property type="protein sequence ID" value="TPG64049.1"/>
    <property type="molecule type" value="Genomic_DNA"/>
</dbReference>
<evidence type="ECO:0000313" key="5">
    <source>
        <dbReference type="EMBL" id="TPG64049.1"/>
    </source>
</evidence>
<dbReference type="Pfam" id="PF00300">
    <property type="entry name" value="His_Phos_1"/>
    <property type="match status" value="1"/>
</dbReference>
<dbReference type="AlphaFoldDB" id="A0A502GPJ2"/>
<feature type="active site" description="Tele-phosphohistidine intermediate" evidence="2">
    <location>
        <position position="47"/>
    </location>
</feature>
<dbReference type="RefSeq" id="WP_140470568.1">
    <property type="nucleotide sequence ID" value="NZ_RCZD01000002.1"/>
</dbReference>
<organism evidence="5 6">
    <name type="scientific">Ewingella americana</name>
    <dbReference type="NCBI Taxonomy" id="41202"/>
    <lineage>
        <taxon>Bacteria</taxon>
        <taxon>Pseudomonadati</taxon>
        <taxon>Pseudomonadota</taxon>
        <taxon>Gammaproteobacteria</taxon>
        <taxon>Enterobacterales</taxon>
        <taxon>Yersiniaceae</taxon>
        <taxon>Ewingella</taxon>
    </lineage>
</organism>
<keyword evidence="6" id="KW-1185">Reference proteome</keyword>
<dbReference type="CDD" id="cd07067">
    <property type="entry name" value="HP_PGM_like"/>
    <property type="match status" value="1"/>
</dbReference>
<evidence type="ECO:0000313" key="6">
    <source>
        <dbReference type="Proteomes" id="UP000317663"/>
    </source>
</evidence>
<dbReference type="SUPFAM" id="SSF53254">
    <property type="entry name" value="Phosphoglycerate mutase-like"/>
    <property type="match status" value="1"/>
</dbReference>
<evidence type="ECO:0000256" key="4">
    <source>
        <dbReference type="SAM" id="SignalP"/>
    </source>
</evidence>
<dbReference type="GO" id="GO:0043456">
    <property type="term" value="P:regulation of pentose-phosphate shunt"/>
    <property type="evidence" value="ECO:0007669"/>
    <property type="project" value="TreeGrafter"/>
</dbReference>
<dbReference type="InterPro" id="IPR029033">
    <property type="entry name" value="His_PPase_superfam"/>
</dbReference>
<feature type="active site" description="Proton donor/acceptor" evidence="2">
    <location>
        <position position="122"/>
    </location>
</feature>
<dbReference type="InterPro" id="IPR051695">
    <property type="entry name" value="Phosphoglycerate_Mutase"/>
</dbReference>
<dbReference type="GO" id="GO:0045820">
    <property type="term" value="P:negative regulation of glycolytic process"/>
    <property type="evidence" value="ECO:0007669"/>
    <property type="project" value="TreeGrafter"/>
</dbReference>
<sequence>MKKHMIAALALITPLLFSPVQAAQAQPDSQSPVAKVPGEVTLYLTRHGKTMFNTAHRMQGWADTPLTGAGVEVATQLGKGLQDVHFSAAYSSDAGRARETAKLVLAAAGQATPIIEESSLRETCFGSFEGTLESVTWEPVAKKLGYKDFESMGQGLGKSEITLDQMMDTLASLDPSGKTENAKQVRTRMQNELRAIAEKVSADGGGNVLVVSHGMAILTMLKGWVPADQLREPLKNASVTKITYQNGKFTVGQVGDMSYVEKGKQEEVSSKKD</sequence>
<feature type="binding site" evidence="3">
    <location>
        <begin position="46"/>
        <end position="53"/>
    </location>
    <ligand>
        <name>substrate</name>
    </ligand>
</feature>
<reference evidence="5 6" key="1">
    <citation type="journal article" date="2019" name="Environ. Microbiol.">
        <title>Species interactions and distinct microbial communities in high Arctic permafrost affected cryosols are associated with the CH4 and CO2 gas fluxes.</title>
        <authorList>
            <person name="Altshuler I."/>
            <person name="Hamel J."/>
            <person name="Turney S."/>
            <person name="Magnuson E."/>
            <person name="Levesque R."/>
            <person name="Greer C."/>
            <person name="Whyte L.G."/>
        </authorList>
    </citation>
    <scope>NUCLEOTIDE SEQUENCE [LARGE SCALE GENOMIC DNA]</scope>
    <source>
        <strain evidence="5 6">E4</strain>
    </source>
</reference>
<dbReference type="SMART" id="SM00855">
    <property type="entry name" value="PGAM"/>
    <property type="match status" value="1"/>
</dbReference>
<dbReference type="Proteomes" id="UP000317663">
    <property type="component" value="Unassembled WGS sequence"/>
</dbReference>
<dbReference type="Gene3D" id="3.40.50.1240">
    <property type="entry name" value="Phosphoglycerate mutase-like"/>
    <property type="match status" value="1"/>
</dbReference>
<protein>
    <submittedName>
        <fullName evidence="5">Histidine phosphatase family protein</fullName>
    </submittedName>
</protein>
<dbReference type="OrthoDB" id="9783269at2"/>
<evidence type="ECO:0000256" key="1">
    <source>
        <dbReference type="ARBA" id="ARBA00022801"/>
    </source>
</evidence>
<feature type="binding site" evidence="3">
    <location>
        <position position="96"/>
    </location>
    <ligand>
        <name>substrate</name>
    </ligand>
</feature>
<dbReference type="PANTHER" id="PTHR46517:SF1">
    <property type="entry name" value="FRUCTOSE-2,6-BISPHOSPHATASE TIGAR"/>
    <property type="match status" value="1"/>
</dbReference>
<dbReference type="InterPro" id="IPR013078">
    <property type="entry name" value="His_Pase_superF_clade-1"/>
</dbReference>
<dbReference type="GO" id="GO:0005829">
    <property type="term" value="C:cytosol"/>
    <property type="evidence" value="ECO:0007669"/>
    <property type="project" value="TreeGrafter"/>
</dbReference>
<proteinExistence type="predicted"/>
<name>A0A502GPJ2_9GAMM</name>
<feature type="signal peptide" evidence="4">
    <location>
        <begin position="1"/>
        <end position="22"/>
    </location>
</feature>
<feature type="chain" id="PRO_5021284462" evidence="4">
    <location>
        <begin position="23"/>
        <end position="273"/>
    </location>
</feature>